<evidence type="ECO:0000313" key="2">
    <source>
        <dbReference type="EMBL" id="WHQ70973.1"/>
    </source>
</evidence>
<dbReference type="PROSITE" id="PS50943">
    <property type="entry name" value="HTH_CROC1"/>
    <property type="match status" value="1"/>
</dbReference>
<sequence>MVSTTSIGSTVRDARIKRGWSQQQLAEAARVSQTTVDKIENGITKKSRFLPEIFKALGLDLADVVLHGGSEESSLRSLDPSRNRMRKRSVRAFSQKSDLIKVFFPQYVDNKGVFNIDFSKWDKVPRPRILDNDRDACAICVTHHYLAPELEIGDIAFFHSQLPVQVGITAMFFDAAKPEGSRVIGRLLESEGKVRIVRAGGWHGSLRLALDEYPDACRLMARYVRAIF</sequence>
<dbReference type="EMBL" id="CP073633">
    <property type="protein sequence ID" value="WHQ70973.1"/>
    <property type="molecule type" value="Genomic_DNA"/>
</dbReference>
<evidence type="ECO:0000259" key="1">
    <source>
        <dbReference type="PROSITE" id="PS50943"/>
    </source>
</evidence>
<proteinExistence type="predicted"/>
<feature type="domain" description="HTH cro/C1-type" evidence="1">
    <location>
        <begin position="11"/>
        <end position="64"/>
    </location>
</feature>
<dbReference type="SUPFAM" id="SSF47413">
    <property type="entry name" value="lambda repressor-like DNA-binding domains"/>
    <property type="match status" value="1"/>
</dbReference>
<dbReference type="GO" id="GO:0003677">
    <property type="term" value="F:DNA binding"/>
    <property type="evidence" value="ECO:0007669"/>
    <property type="project" value="InterPro"/>
</dbReference>
<accession>A0AAX3WHB8</accession>
<dbReference type="AlphaFoldDB" id="A0AAX3WHB8"/>
<dbReference type="InterPro" id="IPR001387">
    <property type="entry name" value="Cro/C1-type_HTH"/>
</dbReference>
<dbReference type="InterPro" id="IPR010982">
    <property type="entry name" value="Lambda_DNA-bd_dom_sf"/>
</dbReference>
<reference evidence="2" key="1">
    <citation type="journal article" date="2022" name="Biotechnol. Bioprocess Eng.">
        <title>Pan-genome Analysis Reveals Comparative Genomic Features of Central Metabolic Pathways in Methylorubrum extorquens.</title>
        <authorList>
            <person name="Lee G.M."/>
            <person name="Scott-Nevros Z.K."/>
            <person name="Lee S.-M."/>
            <person name="Kim D."/>
        </authorList>
    </citation>
    <scope>NUCLEOTIDE SEQUENCE</scope>
    <source>
        <strain evidence="2">ATCC 55366</strain>
    </source>
</reference>
<dbReference type="Proteomes" id="UP001223720">
    <property type="component" value="Chromosome"/>
</dbReference>
<organism evidence="2 3">
    <name type="scientific">Methylorubrum extorquens</name>
    <name type="common">Methylobacterium dichloromethanicum</name>
    <name type="synonym">Methylobacterium extorquens</name>
    <dbReference type="NCBI Taxonomy" id="408"/>
    <lineage>
        <taxon>Bacteria</taxon>
        <taxon>Pseudomonadati</taxon>
        <taxon>Pseudomonadota</taxon>
        <taxon>Alphaproteobacteria</taxon>
        <taxon>Hyphomicrobiales</taxon>
        <taxon>Methylobacteriaceae</taxon>
        <taxon>Methylorubrum</taxon>
    </lineage>
</organism>
<dbReference type="Pfam" id="PF01381">
    <property type="entry name" value="HTH_3"/>
    <property type="match status" value="1"/>
</dbReference>
<evidence type="ECO:0000313" key="3">
    <source>
        <dbReference type="Proteomes" id="UP001223720"/>
    </source>
</evidence>
<dbReference type="SMART" id="SM00530">
    <property type="entry name" value="HTH_XRE"/>
    <property type="match status" value="1"/>
</dbReference>
<name>A0AAX3WHB8_METEX</name>
<dbReference type="RefSeq" id="WP_012605947.1">
    <property type="nucleotide sequence ID" value="NZ_BJVP01000005.1"/>
</dbReference>
<protein>
    <submittedName>
        <fullName evidence="2">Helix-turn-helix domain-containing protein</fullName>
    </submittedName>
</protein>
<dbReference type="CDD" id="cd00093">
    <property type="entry name" value="HTH_XRE"/>
    <property type="match status" value="1"/>
</dbReference>
<dbReference type="Gene3D" id="1.10.260.40">
    <property type="entry name" value="lambda repressor-like DNA-binding domains"/>
    <property type="match status" value="1"/>
</dbReference>
<gene>
    <name evidence="2" type="ORF">KEC54_05060</name>
</gene>